<dbReference type="Pfam" id="PF00501">
    <property type="entry name" value="AMP-binding"/>
    <property type="match status" value="1"/>
</dbReference>
<organism evidence="2 3">
    <name type="scientific">Xenorhabdus littoralis</name>
    <dbReference type="NCBI Taxonomy" id="2582835"/>
    <lineage>
        <taxon>Bacteria</taxon>
        <taxon>Pseudomonadati</taxon>
        <taxon>Pseudomonadota</taxon>
        <taxon>Gammaproteobacteria</taxon>
        <taxon>Enterobacterales</taxon>
        <taxon>Morganellaceae</taxon>
        <taxon>Xenorhabdus</taxon>
    </lineage>
</organism>
<dbReference type="PANTHER" id="PTHR45527">
    <property type="entry name" value="NONRIBOSOMAL PEPTIDE SYNTHETASE"/>
    <property type="match status" value="1"/>
</dbReference>
<dbReference type="PROSITE" id="PS00455">
    <property type="entry name" value="AMP_BINDING"/>
    <property type="match status" value="1"/>
</dbReference>
<dbReference type="Proteomes" id="UP001271640">
    <property type="component" value="Unassembled WGS sequence"/>
</dbReference>
<feature type="non-terminal residue" evidence="2">
    <location>
        <position position="91"/>
    </location>
</feature>
<comment type="caution">
    <text evidence="2">The sequence shown here is derived from an EMBL/GenBank/DDBJ whole genome shotgun (WGS) entry which is preliminary data.</text>
</comment>
<sequence>LDNQASFPETLPDHNPDTQALGLTSRHLAYVIYTSGSTGQPKGVMVEHRNVLRLIINNGFADIGPDDCIAHCANISFDAATWEVWSGLVHG</sequence>
<dbReference type="PRINTS" id="PR00154">
    <property type="entry name" value="AMPBINDING"/>
</dbReference>
<dbReference type="EMBL" id="VCDP01000214">
    <property type="protein sequence ID" value="MDX8001245.1"/>
    <property type="molecule type" value="Genomic_DNA"/>
</dbReference>
<dbReference type="Gene3D" id="3.40.50.980">
    <property type="match status" value="2"/>
</dbReference>
<feature type="non-terminal residue" evidence="2">
    <location>
        <position position="1"/>
    </location>
</feature>
<dbReference type="InterPro" id="IPR020459">
    <property type="entry name" value="AMP-binding"/>
</dbReference>
<feature type="domain" description="AMP-dependent synthetase/ligase" evidence="1">
    <location>
        <begin position="19"/>
        <end position="91"/>
    </location>
</feature>
<dbReference type="InterPro" id="IPR020845">
    <property type="entry name" value="AMP-binding_CS"/>
</dbReference>
<dbReference type="PANTHER" id="PTHR45527:SF1">
    <property type="entry name" value="FATTY ACID SYNTHASE"/>
    <property type="match status" value="1"/>
</dbReference>
<name>A0ABU4SRG5_9GAMM</name>
<dbReference type="RefSeq" id="WP_319927938.1">
    <property type="nucleotide sequence ID" value="NZ_VCDP01000214.1"/>
</dbReference>
<evidence type="ECO:0000313" key="2">
    <source>
        <dbReference type="EMBL" id="MDX8001245.1"/>
    </source>
</evidence>
<evidence type="ECO:0000259" key="1">
    <source>
        <dbReference type="Pfam" id="PF00501"/>
    </source>
</evidence>
<accession>A0ABU4SRG5</accession>
<proteinExistence type="predicted"/>
<keyword evidence="3" id="KW-1185">Reference proteome</keyword>
<reference evidence="3" key="1">
    <citation type="journal article" date="2024" name="Toxins">
        <title>Genome Sequence Analysis of Native Xenorhabdus Strains Isolated from Entomopathogenic Nematodes in Argentina.</title>
        <authorList>
            <person name="Palma L."/>
            <person name="Frizzo L."/>
            <person name="Kaiser S."/>
            <person name="Berry C."/>
            <person name="Caballero P."/>
            <person name="Bode H.B."/>
            <person name="Del Valle E.E."/>
        </authorList>
    </citation>
    <scope>NUCLEOTIDE SEQUENCE [LARGE SCALE GENOMIC DNA]</scope>
    <source>
        <strain evidence="3">Reich</strain>
    </source>
</reference>
<protein>
    <recommendedName>
        <fullName evidence="1">AMP-dependent synthetase/ligase domain-containing protein</fullName>
    </recommendedName>
</protein>
<dbReference type="SUPFAM" id="SSF56801">
    <property type="entry name" value="Acetyl-CoA synthetase-like"/>
    <property type="match status" value="1"/>
</dbReference>
<evidence type="ECO:0000313" key="3">
    <source>
        <dbReference type="Proteomes" id="UP001271640"/>
    </source>
</evidence>
<dbReference type="InterPro" id="IPR000873">
    <property type="entry name" value="AMP-dep_synth/lig_dom"/>
</dbReference>
<gene>
    <name evidence="2" type="ORF">FE394_19210</name>
</gene>